<keyword evidence="1 3" id="KW-0547">Nucleotide-binding</keyword>
<feature type="binding site" evidence="3">
    <location>
        <begin position="37"/>
        <end position="44"/>
    </location>
    <ligand>
        <name>GTP</name>
        <dbReference type="ChEBI" id="CHEBI:37565"/>
    </ligand>
</feature>
<evidence type="ECO:0000256" key="4">
    <source>
        <dbReference type="PIRSR" id="PIRSR606689-2"/>
    </source>
</evidence>
<evidence type="ECO:0000256" key="2">
    <source>
        <dbReference type="ARBA" id="ARBA00023134"/>
    </source>
</evidence>
<dbReference type="NCBIfam" id="TIGR00231">
    <property type="entry name" value="small_GTP"/>
    <property type="match status" value="1"/>
</dbReference>
<dbReference type="OrthoDB" id="14717at2759"/>
<evidence type="ECO:0000256" key="3">
    <source>
        <dbReference type="PIRSR" id="PIRSR606689-1"/>
    </source>
</evidence>
<dbReference type="PANTHER" id="PTHR46090:SF2">
    <property type="entry name" value="ADP-RIBOSYLATION FACTOR-LIKE PROTEIN 13B"/>
    <property type="match status" value="1"/>
</dbReference>
<dbReference type="InterPro" id="IPR051995">
    <property type="entry name" value="Ciliary_GTPase"/>
</dbReference>
<evidence type="ECO:0000256" key="5">
    <source>
        <dbReference type="SAM" id="MobiDB-lite"/>
    </source>
</evidence>
<dbReference type="SMART" id="SM00177">
    <property type="entry name" value="ARF"/>
    <property type="match status" value="1"/>
</dbReference>
<evidence type="ECO:0000313" key="7">
    <source>
        <dbReference type="EMBL" id="KNE62926.1"/>
    </source>
</evidence>
<feature type="binding site" evidence="4">
    <location>
        <position position="44"/>
    </location>
    <ligand>
        <name>Mg(2+)</name>
        <dbReference type="ChEBI" id="CHEBI:18420"/>
    </ligand>
</feature>
<evidence type="ECO:0000256" key="1">
    <source>
        <dbReference type="ARBA" id="ARBA00022741"/>
    </source>
</evidence>
<reference evidence="8" key="2">
    <citation type="submission" date="2009-11" db="EMBL/GenBank/DDBJ databases">
        <title>The Genome Sequence of Allomyces macrogynus strain ATCC 38327.</title>
        <authorList>
            <consortium name="The Broad Institute Genome Sequencing Platform"/>
            <person name="Russ C."/>
            <person name="Cuomo C."/>
            <person name="Shea T."/>
            <person name="Young S.K."/>
            <person name="Zeng Q."/>
            <person name="Koehrsen M."/>
            <person name="Haas B."/>
            <person name="Borodovsky M."/>
            <person name="Guigo R."/>
            <person name="Alvarado L."/>
            <person name="Berlin A."/>
            <person name="Borenstein D."/>
            <person name="Chen Z."/>
            <person name="Engels R."/>
            <person name="Freedman E."/>
            <person name="Gellesch M."/>
            <person name="Goldberg J."/>
            <person name="Griggs A."/>
            <person name="Gujja S."/>
            <person name="Heiman D."/>
            <person name="Hepburn T."/>
            <person name="Howarth C."/>
            <person name="Jen D."/>
            <person name="Larson L."/>
            <person name="Lewis B."/>
            <person name="Mehta T."/>
            <person name="Park D."/>
            <person name="Pearson M."/>
            <person name="Roberts A."/>
            <person name="Saif S."/>
            <person name="Shenoy N."/>
            <person name="Sisk P."/>
            <person name="Stolte C."/>
            <person name="Sykes S."/>
            <person name="Walk T."/>
            <person name="White J."/>
            <person name="Yandava C."/>
            <person name="Burger G."/>
            <person name="Gray M.W."/>
            <person name="Holland P.W.H."/>
            <person name="King N."/>
            <person name="Lang F.B.F."/>
            <person name="Roger A.J."/>
            <person name="Ruiz-Trillo I."/>
            <person name="Lander E."/>
            <person name="Nusbaum C."/>
        </authorList>
    </citation>
    <scope>NUCLEOTIDE SEQUENCE [LARGE SCALE GENOMIC DNA]</scope>
    <source>
        <strain evidence="8">ATCC 38327</strain>
    </source>
</reference>
<feature type="binding site" evidence="3">
    <location>
        <begin position="143"/>
        <end position="146"/>
    </location>
    <ligand>
        <name>GTP</name>
        <dbReference type="ChEBI" id="CHEBI:37565"/>
    </ligand>
</feature>
<reference evidence="6 8" key="1">
    <citation type="submission" date="2009-11" db="EMBL/GenBank/DDBJ databases">
        <title>Annotation of Allomyces macrogynus ATCC 38327.</title>
        <authorList>
            <consortium name="The Broad Institute Genome Sequencing Platform"/>
            <person name="Russ C."/>
            <person name="Cuomo C."/>
            <person name="Burger G."/>
            <person name="Gray M.W."/>
            <person name="Holland P.W.H."/>
            <person name="King N."/>
            <person name="Lang F.B.F."/>
            <person name="Roger A.J."/>
            <person name="Ruiz-Trillo I."/>
            <person name="Young S.K."/>
            <person name="Zeng Q."/>
            <person name="Gargeya S."/>
            <person name="Fitzgerald M."/>
            <person name="Haas B."/>
            <person name="Abouelleil A."/>
            <person name="Alvarado L."/>
            <person name="Arachchi H.M."/>
            <person name="Berlin A."/>
            <person name="Chapman S.B."/>
            <person name="Gearin G."/>
            <person name="Goldberg J."/>
            <person name="Griggs A."/>
            <person name="Gujja S."/>
            <person name="Hansen M."/>
            <person name="Heiman D."/>
            <person name="Howarth C."/>
            <person name="Larimer J."/>
            <person name="Lui A."/>
            <person name="MacDonald P.J.P."/>
            <person name="McCowen C."/>
            <person name="Montmayeur A."/>
            <person name="Murphy C."/>
            <person name="Neiman D."/>
            <person name="Pearson M."/>
            <person name="Priest M."/>
            <person name="Roberts A."/>
            <person name="Saif S."/>
            <person name="Shea T."/>
            <person name="Sisk P."/>
            <person name="Stolte C."/>
            <person name="Sykes S."/>
            <person name="Wortman J."/>
            <person name="Nusbaum C."/>
            <person name="Birren B."/>
        </authorList>
    </citation>
    <scope>NUCLEOTIDE SEQUENCE [LARGE SCALE GENOMIC DNA]</scope>
    <source>
        <strain evidence="6 8">ATCC 38327</strain>
    </source>
</reference>
<organism evidence="6 8">
    <name type="scientific">Allomyces macrogynus (strain ATCC 38327)</name>
    <name type="common">Allomyces javanicus var. macrogynus</name>
    <dbReference type="NCBI Taxonomy" id="578462"/>
    <lineage>
        <taxon>Eukaryota</taxon>
        <taxon>Fungi</taxon>
        <taxon>Fungi incertae sedis</taxon>
        <taxon>Blastocladiomycota</taxon>
        <taxon>Blastocladiomycetes</taxon>
        <taxon>Blastocladiales</taxon>
        <taxon>Blastocladiaceae</taxon>
        <taxon>Allomyces</taxon>
    </lineage>
</organism>
<name>A0A0L0SKK5_ALLM3</name>
<feature type="binding site" evidence="4">
    <location>
        <position position="62"/>
    </location>
    <ligand>
        <name>Mg(2+)</name>
        <dbReference type="ChEBI" id="CHEBI:18420"/>
    </ligand>
</feature>
<feature type="region of interest" description="Disordered" evidence="5">
    <location>
        <begin position="249"/>
        <end position="289"/>
    </location>
</feature>
<keyword evidence="4" id="KW-0479">Metal-binding</keyword>
<dbReference type="EMBL" id="GG745341">
    <property type="protein sequence ID" value="KNE62925.1"/>
    <property type="molecule type" value="Genomic_DNA"/>
</dbReference>
<evidence type="ECO:0000313" key="8">
    <source>
        <dbReference type="Proteomes" id="UP000054350"/>
    </source>
</evidence>
<feature type="binding site" evidence="3">
    <location>
        <position position="87"/>
    </location>
    <ligand>
        <name>GTP</name>
        <dbReference type="ChEBI" id="CHEBI:37565"/>
    </ligand>
</feature>
<dbReference type="InterPro" id="IPR027417">
    <property type="entry name" value="P-loop_NTPase"/>
</dbReference>
<dbReference type="AlphaFoldDB" id="A0A0L0SKK5"/>
<feature type="compositionally biased region" description="Basic and acidic residues" evidence="5">
    <location>
        <begin position="249"/>
        <end position="259"/>
    </location>
</feature>
<dbReference type="Gene3D" id="3.40.50.300">
    <property type="entry name" value="P-loop containing nucleotide triphosphate hydrolases"/>
    <property type="match status" value="1"/>
</dbReference>
<gene>
    <name evidence="6" type="ORF">AMAG_08103</name>
</gene>
<evidence type="ECO:0000313" key="6">
    <source>
        <dbReference type="EMBL" id="KNE62925.1"/>
    </source>
</evidence>
<dbReference type="Proteomes" id="UP000054350">
    <property type="component" value="Unassembled WGS sequence"/>
</dbReference>
<dbReference type="VEuPathDB" id="FungiDB:AMAG_08103"/>
<dbReference type="PROSITE" id="PS51417">
    <property type="entry name" value="ARF"/>
    <property type="match status" value="1"/>
</dbReference>
<dbReference type="GO" id="GO:0003924">
    <property type="term" value="F:GTPase activity"/>
    <property type="evidence" value="ECO:0007669"/>
    <property type="project" value="InterPro"/>
</dbReference>
<keyword evidence="8" id="KW-1185">Reference proteome</keyword>
<keyword evidence="2 3" id="KW-0342">GTP-binding</keyword>
<dbReference type="EMBL" id="GG745341">
    <property type="protein sequence ID" value="KNE62926.1"/>
    <property type="molecule type" value="Genomic_DNA"/>
</dbReference>
<dbReference type="Pfam" id="PF00025">
    <property type="entry name" value="Arf"/>
    <property type="match status" value="1"/>
</dbReference>
<dbReference type="STRING" id="578462.A0A0L0SKK5"/>
<proteinExistence type="predicted"/>
<protein>
    <submittedName>
        <fullName evidence="6 7">Small GTP-binding protein domain</fullName>
    </submittedName>
</protein>
<dbReference type="InterPro" id="IPR006689">
    <property type="entry name" value="Small_GTPase_ARF/SAR"/>
</dbReference>
<dbReference type="SMART" id="SM00178">
    <property type="entry name" value="SAR"/>
    <property type="match status" value="1"/>
</dbReference>
<dbReference type="SUPFAM" id="SSF52540">
    <property type="entry name" value="P-loop containing nucleoside triphosphate hydrolases"/>
    <property type="match status" value="1"/>
</dbReference>
<dbReference type="eggNOG" id="KOG0076">
    <property type="taxonomic scope" value="Eukaryota"/>
</dbReference>
<sequence length="289" mass="30934">MPAWLSIFARFCSCGRRGPAVYPAAQENAPVTLLLLGLDGSGKSTVLERLRKEKLKESIAPTWGFVAVTLKPPSPKLPPVRVFDVGGHDRIRGIWANYYAETHGIVFVVDGTDVARFAEARKVLHAAFDDARAAGKPLLLLINKRDKQGYQGRAATLAALGVRDVAGTAPTAKPSSSTDLAAHVFEISATHAAQNGQAIDAGLQIGFHHFLQQIGYDRAALDPRIAADTAAQRKAYEVELEQRRSRISVMREEKEKEKVAAAAAQDPDTAKTGMVGEGAHGGKAPHASS</sequence>
<dbReference type="PANTHER" id="PTHR46090">
    <property type="entry name" value="ADP-RIBOSYLATION FACTOR-LIKE PROTEIN 13B"/>
    <property type="match status" value="1"/>
</dbReference>
<accession>A0A0L0SKK5</accession>
<dbReference type="InterPro" id="IPR005225">
    <property type="entry name" value="Small_GTP-bd"/>
</dbReference>
<dbReference type="GO" id="GO:0005525">
    <property type="term" value="F:GTP binding"/>
    <property type="evidence" value="ECO:0007669"/>
    <property type="project" value="UniProtKB-KW"/>
</dbReference>
<dbReference type="GO" id="GO:0046872">
    <property type="term" value="F:metal ion binding"/>
    <property type="evidence" value="ECO:0007669"/>
    <property type="project" value="UniProtKB-KW"/>
</dbReference>
<keyword evidence="4" id="KW-0460">Magnesium</keyword>